<feature type="domain" description="HTH araC/xylS-type" evidence="4">
    <location>
        <begin position="1"/>
        <end position="87"/>
    </location>
</feature>
<dbReference type="InterPro" id="IPR009057">
    <property type="entry name" value="Homeodomain-like_sf"/>
</dbReference>
<accession>A0ABW5ATU0</accession>
<keyword evidence="3" id="KW-0804">Transcription</keyword>
<comment type="caution">
    <text evidence="5">The sequence shown here is derived from an EMBL/GenBank/DDBJ whole genome shotgun (WGS) entry which is preliminary data.</text>
</comment>
<protein>
    <submittedName>
        <fullName evidence="5">Helix-turn-helix domain-containing protein</fullName>
    </submittedName>
</protein>
<proteinExistence type="predicted"/>
<dbReference type="SMART" id="SM00342">
    <property type="entry name" value="HTH_ARAC"/>
    <property type="match status" value="1"/>
</dbReference>
<sequence length="91" mass="10659">MNTFSKKLKTNSSYFSKIINIYKGKNFTNYINDLRVDYSIEKLQNDKKFRLYSIEAISREVGFGSTQSFSRAFTKKTGLTVSYFIKNIENQ</sequence>
<evidence type="ECO:0000259" key="4">
    <source>
        <dbReference type="PROSITE" id="PS01124"/>
    </source>
</evidence>
<dbReference type="PROSITE" id="PS01124">
    <property type="entry name" value="HTH_ARAC_FAMILY_2"/>
    <property type="match status" value="1"/>
</dbReference>
<dbReference type="Gene3D" id="1.10.10.60">
    <property type="entry name" value="Homeodomain-like"/>
    <property type="match status" value="2"/>
</dbReference>
<reference evidence="6" key="1">
    <citation type="journal article" date="2019" name="Int. J. Syst. Evol. Microbiol.">
        <title>The Global Catalogue of Microorganisms (GCM) 10K type strain sequencing project: providing services to taxonomists for standard genome sequencing and annotation.</title>
        <authorList>
            <consortium name="The Broad Institute Genomics Platform"/>
            <consortium name="The Broad Institute Genome Sequencing Center for Infectious Disease"/>
            <person name="Wu L."/>
            <person name="Ma J."/>
        </authorList>
    </citation>
    <scope>NUCLEOTIDE SEQUENCE [LARGE SCALE GENOMIC DNA]</scope>
    <source>
        <strain evidence="6">DT92</strain>
    </source>
</reference>
<evidence type="ECO:0000313" key="5">
    <source>
        <dbReference type="EMBL" id="MFD2186419.1"/>
    </source>
</evidence>
<evidence type="ECO:0000256" key="2">
    <source>
        <dbReference type="ARBA" id="ARBA00023125"/>
    </source>
</evidence>
<keyword evidence="2" id="KW-0238">DNA-binding</keyword>
<dbReference type="InterPro" id="IPR018060">
    <property type="entry name" value="HTH_AraC"/>
</dbReference>
<evidence type="ECO:0000256" key="1">
    <source>
        <dbReference type="ARBA" id="ARBA00023015"/>
    </source>
</evidence>
<organism evidence="5 6">
    <name type="scientific">Aquimarina celericrescens</name>
    <dbReference type="NCBI Taxonomy" id="1964542"/>
    <lineage>
        <taxon>Bacteria</taxon>
        <taxon>Pseudomonadati</taxon>
        <taxon>Bacteroidota</taxon>
        <taxon>Flavobacteriia</taxon>
        <taxon>Flavobacteriales</taxon>
        <taxon>Flavobacteriaceae</taxon>
        <taxon>Aquimarina</taxon>
    </lineage>
</organism>
<gene>
    <name evidence="5" type="ORF">ACFSJT_06415</name>
</gene>
<dbReference type="Pfam" id="PF12833">
    <property type="entry name" value="HTH_18"/>
    <property type="match status" value="1"/>
</dbReference>
<dbReference type="EMBL" id="JBHUHY010000003">
    <property type="protein sequence ID" value="MFD2186419.1"/>
    <property type="molecule type" value="Genomic_DNA"/>
</dbReference>
<keyword evidence="1" id="KW-0805">Transcription regulation</keyword>
<evidence type="ECO:0000256" key="3">
    <source>
        <dbReference type="ARBA" id="ARBA00023163"/>
    </source>
</evidence>
<evidence type="ECO:0000313" key="6">
    <source>
        <dbReference type="Proteomes" id="UP001597344"/>
    </source>
</evidence>
<name>A0ABW5ATU0_9FLAO</name>
<dbReference type="PANTHER" id="PTHR43280">
    <property type="entry name" value="ARAC-FAMILY TRANSCRIPTIONAL REGULATOR"/>
    <property type="match status" value="1"/>
</dbReference>
<keyword evidence="6" id="KW-1185">Reference proteome</keyword>
<dbReference type="RefSeq" id="WP_378319392.1">
    <property type="nucleotide sequence ID" value="NZ_JBHUHY010000003.1"/>
</dbReference>
<dbReference type="PANTHER" id="PTHR43280:SF34">
    <property type="entry name" value="ARAC-FAMILY TRANSCRIPTIONAL REGULATOR"/>
    <property type="match status" value="1"/>
</dbReference>
<dbReference type="Proteomes" id="UP001597344">
    <property type="component" value="Unassembled WGS sequence"/>
</dbReference>
<dbReference type="SUPFAM" id="SSF46689">
    <property type="entry name" value="Homeodomain-like"/>
    <property type="match status" value="1"/>
</dbReference>